<evidence type="ECO:0000259" key="9">
    <source>
        <dbReference type="Pfam" id="PF02776"/>
    </source>
</evidence>
<dbReference type="GO" id="GO:0003984">
    <property type="term" value="F:acetolactate synthase activity"/>
    <property type="evidence" value="ECO:0007669"/>
    <property type="project" value="TreeGrafter"/>
</dbReference>
<feature type="domain" description="Thiamine pyrophosphate enzyme N-terminal TPP-binding" evidence="9">
    <location>
        <begin position="1"/>
        <end position="117"/>
    </location>
</feature>
<dbReference type="GO" id="GO:0009097">
    <property type="term" value="P:isoleucine biosynthetic process"/>
    <property type="evidence" value="ECO:0007669"/>
    <property type="project" value="TreeGrafter"/>
</dbReference>
<dbReference type="OrthoDB" id="4494979at2"/>
<proteinExistence type="inferred from homology"/>
<dbReference type="STRING" id="758820.SAMN00777080_2886"/>
<evidence type="ECO:0000256" key="3">
    <source>
        <dbReference type="ARBA" id="ARBA00007812"/>
    </source>
</evidence>
<accession>A0A1W2H700</accession>
<keyword evidence="5 6" id="KW-0786">Thiamine pyrophosphate</keyword>
<dbReference type="InterPro" id="IPR012000">
    <property type="entry name" value="Thiamin_PyroP_enz_cen_dom"/>
</dbReference>
<dbReference type="InterPro" id="IPR012001">
    <property type="entry name" value="Thiamin_PyroP_enz_TPP-bd_dom"/>
</dbReference>
<feature type="domain" description="Thiamine pyrophosphate enzyme TPP-binding" evidence="8">
    <location>
        <begin position="411"/>
        <end position="559"/>
    </location>
</feature>
<comment type="similarity">
    <text evidence="3 6">Belongs to the TPP enzyme family.</text>
</comment>
<dbReference type="InterPro" id="IPR029035">
    <property type="entry name" value="DHS-like_NAD/FAD-binding_dom"/>
</dbReference>
<evidence type="ECO:0000256" key="5">
    <source>
        <dbReference type="ARBA" id="ARBA00023052"/>
    </source>
</evidence>
<dbReference type="Pfam" id="PF02776">
    <property type="entry name" value="TPP_enzyme_N"/>
    <property type="match status" value="1"/>
</dbReference>
<dbReference type="PANTHER" id="PTHR18968:SF166">
    <property type="entry name" value="2-HYDROXYACYL-COA LYASE 2"/>
    <property type="match status" value="1"/>
</dbReference>
<evidence type="ECO:0000256" key="2">
    <source>
        <dbReference type="ARBA" id="ARBA00001964"/>
    </source>
</evidence>
<dbReference type="InterPro" id="IPR000399">
    <property type="entry name" value="TPP-bd_CS"/>
</dbReference>
<dbReference type="GO" id="GO:0005948">
    <property type="term" value="C:acetolactate synthase complex"/>
    <property type="evidence" value="ECO:0007669"/>
    <property type="project" value="TreeGrafter"/>
</dbReference>
<dbReference type="Pfam" id="PF02775">
    <property type="entry name" value="TPP_enzyme_C"/>
    <property type="match status" value="1"/>
</dbReference>
<comment type="cofactor">
    <cofactor evidence="2">
        <name>thiamine diphosphate</name>
        <dbReference type="ChEBI" id="CHEBI:58937"/>
    </cofactor>
</comment>
<protein>
    <submittedName>
        <fullName evidence="10">Acetolactate synthase-1/2/3 large subunit</fullName>
    </submittedName>
</protein>
<dbReference type="AlphaFoldDB" id="A0A1W2H700"/>
<dbReference type="PROSITE" id="PS00187">
    <property type="entry name" value="TPP_ENZYMES"/>
    <property type="match status" value="1"/>
</dbReference>
<dbReference type="RefSeq" id="WP_084123524.1">
    <property type="nucleotide sequence ID" value="NZ_LT838813.1"/>
</dbReference>
<evidence type="ECO:0000256" key="6">
    <source>
        <dbReference type="RuleBase" id="RU362132"/>
    </source>
</evidence>
<dbReference type="Proteomes" id="UP000192333">
    <property type="component" value="Chromosome I"/>
</dbReference>
<dbReference type="GO" id="GO:0009099">
    <property type="term" value="P:L-valine biosynthetic process"/>
    <property type="evidence" value="ECO:0007669"/>
    <property type="project" value="TreeGrafter"/>
</dbReference>
<dbReference type="SUPFAM" id="SSF52467">
    <property type="entry name" value="DHS-like NAD/FAD-binding domain"/>
    <property type="match status" value="1"/>
</dbReference>
<sequence length="574" mass="62562">MNGGEIIAQILKNHGVKFLFTLCGGHISPIFVGAEKLGIKVIDTRNEATAVFAADGIGRLTGNPGVVAVTAGPGLTNTVTAIKNAQMAQSPLILLGGAAATLLKGRGALQDIDQLSIMKPIVKWAVSIKKVKDIGPTLEKAFQVAQEGVPGPVFIECPIDTLYPKEMVLEWYGAKSSKSAKSIKEKALQWYIQRHAKKLFEDADKTVFNSDPAKPDFPKHKTSDLEKAMNLIKKAKKPLMILGSGAMLQPEKSEMLASSLNVLGVPVYLSGTGRGLFGRNGRLHIRHKRKEAIKEADLIILAGVPNDFRLDYGNHIGGRKFISVNRSKTDLYLNKKPSLPIQADPVDFLIDLAAKVQIYPQEWFSQLRERDEKRDMEIKNQSEEKTDGLNPVQVLSELELLLDDKCVLVADGGDFVATASYVLKARQPLSWLDPGAYGTLGVGGGFAIAAALVYPDRPVWILYGDGSAGYSLMEFDTFQRHGLGITALIGNDACWTQIARDQVEFLDSDCAVMLESSDYDKIPFAFGAEGEKVETMDAFVKSVQKAKESNRQGKPFLINAVIGKTDFRKGSISV</sequence>
<evidence type="ECO:0000259" key="7">
    <source>
        <dbReference type="Pfam" id="PF00205"/>
    </source>
</evidence>
<evidence type="ECO:0000256" key="1">
    <source>
        <dbReference type="ARBA" id="ARBA00001946"/>
    </source>
</evidence>
<dbReference type="Gene3D" id="3.40.50.970">
    <property type="match status" value="2"/>
</dbReference>
<dbReference type="CDD" id="cd07035">
    <property type="entry name" value="TPP_PYR_POX_like"/>
    <property type="match status" value="1"/>
</dbReference>
<dbReference type="GO" id="GO:0000287">
    <property type="term" value="F:magnesium ion binding"/>
    <property type="evidence" value="ECO:0007669"/>
    <property type="project" value="InterPro"/>
</dbReference>
<dbReference type="EMBL" id="LT838813">
    <property type="protein sequence ID" value="SMD44266.1"/>
    <property type="molecule type" value="Genomic_DNA"/>
</dbReference>
<dbReference type="FunFam" id="3.40.50.970:FF:000007">
    <property type="entry name" value="Acetolactate synthase"/>
    <property type="match status" value="1"/>
</dbReference>
<evidence type="ECO:0000256" key="4">
    <source>
        <dbReference type="ARBA" id="ARBA00022723"/>
    </source>
</evidence>
<organism evidence="10 11">
    <name type="scientific">Aquiflexum balticum DSM 16537</name>
    <dbReference type="NCBI Taxonomy" id="758820"/>
    <lineage>
        <taxon>Bacteria</taxon>
        <taxon>Pseudomonadati</taxon>
        <taxon>Bacteroidota</taxon>
        <taxon>Cytophagia</taxon>
        <taxon>Cytophagales</taxon>
        <taxon>Cyclobacteriaceae</taxon>
        <taxon>Aquiflexum</taxon>
    </lineage>
</organism>
<dbReference type="Gene3D" id="3.40.50.1220">
    <property type="entry name" value="TPP-binding domain"/>
    <property type="match status" value="1"/>
</dbReference>
<dbReference type="GO" id="GO:0030976">
    <property type="term" value="F:thiamine pyrophosphate binding"/>
    <property type="evidence" value="ECO:0007669"/>
    <property type="project" value="InterPro"/>
</dbReference>
<dbReference type="PANTHER" id="PTHR18968">
    <property type="entry name" value="THIAMINE PYROPHOSPHATE ENZYMES"/>
    <property type="match status" value="1"/>
</dbReference>
<dbReference type="InterPro" id="IPR045229">
    <property type="entry name" value="TPP_enz"/>
</dbReference>
<dbReference type="CDD" id="cd02004">
    <property type="entry name" value="TPP_BZL_OCoD_HPCL"/>
    <property type="match status" value="1"/>
</dbReference>
<evidence type="ECO:0000313" key="11">
    <source>
        <dbReference type="Proteomes" id="UP000192333"/>
    </source>
</evidence>
<dbReference type="SUPFAM" id="SSF52518">
    <property type="entry name" value="Thiamin diphosphate-binding fold (THDP-binding)"/>
    <property type="match status" value="2"/>
</dbReference>
<reference evidence="11" key="1">
    <citation type="submission" date="2017-04" db="EMBL/GenBank/DDBJ databases">
        <authorList>
            <person name="Varghese N."/>
            <person name="Submissions S."/>
        </authorList>
    </citation>
    <scope>NUCLEOTIDE SEQUENCE [LARGE SCALE GENOMIC DNA]</scope>
    <source>
        <strain evidence="11">DSM 16537</strain>
    </source>
</reference>
<keyword evidence="4" id="KW-0479">Metal-binding</keyword>
<evidence type="ECO:0000259" key="8">
    <source>
        <dbReference type="Pfam" id="PF02775"/>
    </source>
</evidence>
<feature type="domain" description="Thiamine pyrophosphate enzyme central" evidence="7">
    <location>
        <begin position="225"/>
        <end position="350"/>
    </location>
</feature>
<keyword evidence="11" id="KW-1185">Reference proteome</keyword>
<dbReference type="InterPro" id="IPR029061">
    <property type="entry name" value="THDP-binding"/>
</dbReference>
<dbReference type="GO" id="GO:0050660">
    <property type="term" value="F:flavin adenine dinucleotide binding"/>
    <property type="evidence" value="ECO:0007669"/>
    <property type="project" value="TreeGrafter"/>
</dbReference>
<gene>
    <name evidence="10" type="ORF">SAMN00777080_2886</name>
</gene>
<dbReference type="InterPro" id="IPR011766">
    <property type="entry name" value="TPP_enzyme_TPP-bd"/>
</dbReference>
<name>A0A1W2H700_9BACT</name>
<comment type="cofactor">
    <cofactor evidence="1">
        <name>Mg(2+)</name>
        <dbReference type="ChEBI" id="CHEBI:18420"/>
    </cofactor>
</comment>
<evidence type="ECO:0000313" key="10">
    <source>
        <dbReference type="EMBL" id="SMD44266.1"/>
    </source>
</evidence>
<dbReference type="Pfam" id="PF00205">
    <property type="entry name" value="TPP_enzyme_M"/>
    <property type="match status" value="1"/>
</dbReference>